<dbReference type="PANTHER" id="PTHR35936:SF17">
    <property type="entry name" value="ARGININE-BINDING EXTRACELLULAR PROTEIN ARTP"/>
    <property type="match status" value="1"/>
</dbReference>
<evidence type="ECO:0000256" key="2">
    <source>
        <dbReference type="SAM" id="SignalP"/>
    </source>
</evidence>
<proteinExistence type="predicted"/>
<gene>
    <name evidence="4" type="ORF">P4R38_12595</name>
</gene>
<dbReference type="PANTHER" id="PTHR35936">
    <property type="entry name" value="MEMBRANE-BOUND LYTIC MUREIN TRANSGLYCOSYLASE F"/>
    <property type="match status" value="1"/>
</dbReference>
<evidence type="ECO:0000259" key="3">
    <source>
        <dbReference type="SMART" id="SM00062"/>
    </source>
</evidence>
<dbReference type="RefSeq" id="WP_277192422.1">
    <property type="nucleotide sequence ID" value="NZ_JAROAV010000031.1"/>
</dbReference>
<dbReference type="SUPFAM" id="SSF53850">
    <property type="entry name" value="Periplasmic binding protein-like II"/>
    <property type="match status" value="1"/>
</dbReference>
<dbReference type="SMART" id="SM00062">
    <property type="entry name" value="PBPb"/>
    <property type="match status" value="1"/>
</dbReference>
<keyword evidence="1 2" id="KW-0732">Signal</keyword>
<dbReference type="CDD" id="cd01004">
    <property type="entry name" value="PBP2_MidA_like"/>
    <property type="match status" value="1"/>
</dbReference>
<dbReference type="Proteomes" id="UP001528912">
    <property type="component" value="Unassembled WGS sequence"/>
</dbReference>
<sequence length="306" mass="31411">MLARRNRATSALGMAAAASLALALSACGSDSLDSGGGQSSAPADPTTEVSADSALASKVPADIKAKGTLTIGTDASYAPNEFTGADGKSIEGMDVDLLKAVAAKLGLKVNFQAAGFDSLILGVKSGKYDASISSFTINDERKKEVTMVSYFNAGTQWAVKKGNPEKVSADNACGLSIGVQKGTTQIDDLTNRSKQCTAAGKPAIKQVVEQDQSKVTADLVSGKVVAMAADSPVGLYAVQQTGGQLEPLGSIYDSAPYGVVVPKAQTAFGQALADGFTAIKKDAVYETILKKWGNETGAIDTFEVNP</sequence>
<keyword evidence="5" id="KW-1185">Reference proteome</keyword>
<evidence type="ECO:0000256" key="1">
    <source>
        <dbReference type="ARBA" id="ARBA00022729"/>
    </source>
</evidence>
<comment type="caution">
    <text evidence="4">The sequence shown here is derived from an EMBL/GenBank/DDBJ whole genome shotgun (WGS) entry which is preliminary data.</text>
</comment>
<accession>A0ABT6C844</accession>
<feature type="domain" description="Solute-binding protein family 3/N-terminal" evidence="3">
    <location>
        <begin position="68"/>
        <end position="296"/>
    </location>
</feature>
<feature type="signal peptide" evidence="2">
    <location>
        <begin position="1"/>
        <end position="23"/>
    </location>
</feature>
<organism evidence="4 5">
    <name type="scientific">Luteipulveratus flavus</name>
    <dbReference type="NCBI Taxonomy" id="3031728"/>
    <lineage>
        <taxon>Bacteria</taxon>
        <taxon>Bacillati</taxon>
        <taxon>Actinomycetota</taxon>
        <taxon>Actinomycetes</taxon>
        <taxon>Micrococcales</taxon>
        <taxon>Dermacoccaceae</taxon>
        <taxon>Luteipulveratus</taxon>
    </lineage>
</organism>
<feature type="chain" id="PRO_5046941413" evidence="2">
    <location>
        <begin position="24"/>
        <end position="306"/>
    </location>
</feature>
<reference evidence="4 5" key="1">
    <citation type="submission" date="2023-03" db="EMBL/GenBank/DDBJ databases">
        <title>YIM 133296 draft genome.</title>
        <authorList>
            <person name="Xiong L."/>
        </authorList>
    </citation>
    <scope>NUCLEOTIDE SEQUENCE [LARGE SCALE GENOMIC DNA]</scope>
    <source>
        <strain evidence="4 5">YIM 133296</strain>
    </source>
</reference>
<dbReference type="PROSITE" id="PS51257">
    <property type="entry name" value="PROKAR_LIPOPROTEIN"/>
    <property type="match status" value="1"/>
</dbReference>
<dbReference type="InterPro" id="IPR001638">
    <property type="entry name" value="Solute-binding_3/MltF_N"/>
</dbReference>
<evidence type="ECO:0000313" key="5">
    <source>
        <dbReference type="Proteomes" id="UP001528912"/>
    </source>
</evidence>
<dbReference type="Gene3D" id="3.40.190.10">
    <property type="entry name" value="Periplasmic binding protein-like II"/>
    <property type="match status" value="2"/>
</dbReference>
<dbReference type="Pfam" id="PF00497">
    <property type="entry name" value="SBP_bac_3"/>
    <property type="match status" value="1"/>
</dbReference>
<protein>
    <submittedName>
        <fullName evidence="4">ABC transporter substrate-binding protein</fullName>
    </submittedName>
</protein>
<dbReference type="EMBL" id="JAROAV010000031">
    <property type="protein sequence ID" value="MDF8265087.1"/>
    <property type="molecule type" value="Genomic_DNA"/>
</dbReference>
<evidence type="ECO:0000313" key="4">
    <source>
        <dbReference type="EMBL" id="MDF8265087.1"/>
    </source>
</evidence>
<name>A0ABT6C844_9MICO</name>